<reference evidence="1" key="1">
    <citation type="journal article" date="2021" name="Proc. Natl. Acad. Sci. U.S.A.">
        <title>A Catalog of Tens of Thousands of Viruses from Human Metagenomes Reveals Hidden Associations with Chronic Diseases.</title>
        <authorList>
            <person name="Tisza M.J."/>
            <person name="Buck C.B."/>
        </authorList>
    </citation>
    <scope>NUCLEOTIDE SEQUENCE</scope>
    <source>
        <strain evidence="1">CtOZu12</strain>
    </source>
</reference>
<dbReference type="EMBL" id="BK029940">
    <property type="protein sequence ID" value="DAD55735.1"/>
    <property type="molecule type" value="Genomic_DNA"/>
</dbReference>
<protein>
    <submittedName>
        <fullName evidence="1">Uncharacterized protein</fullName>
    </submittedName>
</protein>
<name>A0A8D9UHN9_9VIRU</name>
<evidence type="ECO:0000313" key="1">
    <source>
        <dbReference type="EMBL" id="DAD55735.1"/>
    </source>
</evidence>
<accession>A0A8D9UHN9</accession>
<sequence>MPNSLLNLHSKSKKMYMEHPSFYQFFRHKLEMQGYYFQQ</sequence>
<organism evidence="1">
    <name type="scientific">Bacteriophage sp</name>
    <dbReference type="NCBI Taxonomy" id="38018"/>
    <lineage>
        <taxon>Viruses</taxon>
    </lineage>
</organism>
<proteinExistence type="predicted"/>